<gene>
    <name evidence="1" type="ORF">B0O44_105344</name>
</gene>
<dbReference type="Proteomes" id="UP000248198">
    <property type="component" value="Unassembled WGS sequence"/>
</dbReference>
<comment type="caution">
    <text evidence="1">The sequence shown here is derived from an EMBL/GenBank/DDBJ whole genome shotgun (WGS) entry which is preliminary data.</text>
</comment>
<reference evidence="1 2" key="1">
    <citation type="submission" date="2018-06" db="EMBL/GenBank/DDBJ databases">
        <title>Genomic Encyclopedia of Archaeal and Bacterial Type Strains, Phase II (KMG-II): from individual species to whole genera.</title>
        <authorList>
            <person name="Goeker M."/>
        </authorList>
    </citation>
    <scope>NUCLEOTIDE SEQUENCE [LARGE SCALE GENOMIC DNA]</scope>
    <source>
        <strain evidence="1 2">DSM 27372</strain>
    </source>
</reference>
<sequence>MVLAQSEQRVLWLLVQMWESIYSIQEMLIESNAFCADQVLENELAENLYKKVFRKFVKGTNFGVACGIKATVQELIIKCSHVLFVTACILMTGRVVLKQRPAYSDFRGDYANTIVKIRPARSECVFAA</sequence>
<organism evidence="1 2">
    <name type="scientific">Pedobacter nutrimenti</name>
    <dbReference type="NCBI Taxonomy" id="1241337"/>
    <lineage>
        <taxon>Bacteria</taxon>
        <taxon>Pseudomonadati</taxon>
        <taxon>Bacteroidota</taxon>
        <taxon>Sphingobacteriia</taxon>
        <taxon>Sphingobacteriales</taxon>
        <taxon>Sphingobacteriaceae</taxon>
        <taxon>Pedobacter</taxon>
    </lineage>
</organism>
<proteinExistence type="predicted"/>
<evidence type="ECO:0000313" key="2">
    <source>
        <dbReference type="Proteomes" id="UP000248198"/>
    </source>
</evidence>
<dbReference type="EMBL" id="QKLU01000005">
    <property type="protein sequence ID" value="PYF72969.1"/>
    <property type="molecule type" value="Genomic_DNA"/>
</dbReference>
<accession>A0A318UE86</accession>
<evidence type="ECO:0000313" key="1">
    <source>
        <dbReference type="EMBL" id="PYF72969.1"/>
    </source>
</evidence>
<dbReference type="AlphaFoldDB" id="A0A318UE86"/>
<keyword evidence="2" id="KW-1185">Reference proteome</keyword>
<protein>
    <submittedName>
        <fullName evidence="1">Uncharacterized protein</fullName>
    </submittedName>
</protein>
<name>A0A318UE86_9SPHI</name>